<dbReference type="PaxDb" id="515619-EUBREC_1907"/>
<dbReference type="EMBL" id="CP001107">
    <property type="protein sequence ID" value="ACR75651.1"/>
    <property type="molecule type" value="Genomic_DNA"/>
</dbReference>
<reference evidence="1 2" key="1">
    <citation type="journal article" date="2009" name="Proc. Natl. Acad. Sci. U.S.A.">
        <title>Characterizing a model human gut microbiota composed of members of its two dominant bacterial phyla.</title>
        <authorList>
            <person name="Mahowald M.A."/>
            <person name="Rey F.E."/>
            <person name="Seedorf H."/>
            <person name="Turnbaugh P.J."/>
            <person name="Fulton R.S."/>
            <person name="Wollam A."/>
            <person name="Shah N."/>
            <person name="Wang C."/>
            <person name="Magrini V."/>
            <person name="Wilson R.K."/>
            <person name="Cantarel B.L."/>
            <person name="Coutinho P.M."/>
            <person name="Henrissat B."/>
            <person name="Crock L.W."/>
            <person name="Russell A."/>
            <person name="Verberkmoes N.C."/>
            <person name="Hettich R.L."/>
            <person name="Gordon J.I."/>
        </authorList>
    </citation>
    <scope>NUCLEOTIDE SEQUENCE [LARGE SCALE GENOMIC DNA]</scope>
    <source>
        <strain evidence="2">ATCC 33656 / DSM 3377 / JCM 17463 / KCTC 5835 / LMG 30912 / VPI 0990</strain>
    </source>
</reference>
<dbReference type="HOGENOM" id="CLU_3199962_0_0_9"/>
<dbReference type="AlphaFoldDB" id="C4ZAZ6"/>
<accession>C4ZAZ6</accession>
<protein>
    <submittedName>
        <fullName evidence="1">Uncharacterized protein</fullName>
    </submittedName>
</protein>
<evidence type="ECO:0000313" key="2">
    <source>
        <dbReference type="Proteomes" id="UP000001477"/>
    </source>
</evidence>
<evidence type="ECO:0000313" key="1">
    <source>
        <dbReference type="EMBL" id="ACR75651.1"/>
    </source>
</evidence>
<dbReference type="KEGG" id="ere:EUBREC_1907"/>
<proteinExistence type="predicted"/>
<organism evidence="1 2">
    <name type="scientific">Agathobacter rectalis (strain ATCC 33656 / DSM 3377 / JCM 17463 / KCTC 5835 / VPI 0990)</name>
    <name type="common">Eubacterium rectale</name>
    <dbReference type="NCBI Taxonomy" id="515619"/>
    <lineage>
        <taxon>Bacteria</taxon>
        <taxon>Bacillati</taxon>
        <taxon>Bacillota</taxon>
        <taxon>Clostridia</taxon>
        <taxon>Lachnospirales</taxon>
        <taxon>Lachnospiraceae</taxon>
        <taxon>Agathobacter</taxon>
    </lineage>
</organism>
<gene>
    <name evidence="1" type="ordered locus">EUBREC_1907</name>
</gene>
<sequence>MCTSIRHGSESDLYECRQHLRDSCETTDGYKYIKHVKTLYLIGGK</sequence>
<dbReference type="Proteomes" id="UP000001477">
    <property type="component" value="Chromosome"/>
</dbReference>
<name>C4ZAZ6_AGARV</name>